<dbReference type="EMBL" id="DYZA01000192">
    <property type="protein sequence ID" value="HJD97880.1"/>
    <property type="molecule type" value="Genomic_DNA"/>
</dbReference>
<dbReference type="SUPFAM" id="SSF55785">
    <property type="entry name" value="PYP-like sensor domain (PAS domain)"/>
    <property type="match status" value="1"/>
</dbReference>
<proteinExistence type="predicted"/>
<dbReference type="PANTHER" id="PTHR32071:SF74">
    <property type="entry name" value="TRANSCRIPTIONAL ACTIVATOR ROCR"/>
    <property type="match status" value="1"/>
</dbReference>
<dbReference type="InterPro" id="IPR058031">
    <property type="entry name" value="AAA_lid_NorR"/>
</dbReference>
<feature type="domain" description="Sigma-54 factor interaction" evidence="6">
    <location>
        <begin position="157"/>
        <end position="383"/>
    </location>
</feature>
<dbReference type="Pfam" id="PF02954">
    <property type="entry name" value="HTH_8"/>
    <property type="match status" value="1"/>
</dbReference>
<dbReference type="SMART" id="SM00382">
    <property type="entry name" value="AAA"/>
    <property type="match status" value="1"/>
</dbReference>
<keyword evidence="3" id="KW-0805">Transcription regulation</keyword>
<dbReference type="PRINTS" id="PR01590">
    <property type="entry name" value="HTHFIS"/>
</dbReference>
<dbReference type="Pfam" id="PF25601">
    <property type="entry name" value="AAA_lid_14"/>
    <property type="match status" value="1"/>
</dbReference>
<dbReference type="InterPro" id="IPR035965">
    <property type="entry name" value="PAS-like_dom_sf"/>
</dbReference>
<sequence>MLFGTDTFSNVSRSAVMTASMTAVWDHMSIGVAVVDASGTCVYMNDIQRKVDGFTGSVVGKHITELYVPNEMDCIPTMECLRRGEPLLRKAYWYKTINNSLFSSVTDFFPLFDRGRKDGVLAFTIWVDSALLTGEAKARTRPPAPSGEDTRYTFESIIGRDPALRGAINDARVAAKSSVPVMIWGENGTGKELFAQALHAASPRRQRPFIAVNCAAIPENLLEGILFGTSKGAYTDAADKPGLFEKADGGTLLLDELNSMPLGLQAKLLRVLQEKKIRRLGAHVEKDVDVRVVSILNEPPLTAVEKGKLRNDLYYRLAVVGISVPPLRERREDIPLLVSAFLQRPEIAEGVARVSDSVMKLFWEYAWPGNIRELLHVIEGSLALLGDRDLIDEDCLPRQFRDACFGGRSAAPAQPSARQDAFPPLDDYRDVKRNSVIPLKEKLNAFESRCIRNVLRVTGGNISKAARIMELTGPGLRYKMKQLGISEEDY</sequence>
<keyword evidence="1" id="KW-0547">Nucleotide-binding</keyword>
<evidence type="ECO:0000256" key="5">
    <source>
        <dbReference type="ARBA" id="ARBA00023163"/>
    </source>
</evidence>
<dbReference type="Gene3D" id="3.40.50.300">
    <property type="entry name" value="P-loop containing nucleotide triphosphate hydrolases"/>
    <property type="match status" value="1"/>
</dbReference>
<dbReference type="GO" id="GO:0005524">
    <property type="term" value="F:ATP binding"/>
    <property type="evidence" value="ECO:0007669"/>
    <property type="project" value="UniProtKB-KW"/>
</dbReference>
<keyword evidence="2" id="KW-0067">ATP-binding</keyword>
<dbReference type="InterPro" id="IPR002078">
    <property type="entry name" value="Sigma_54_int"/>
</dbReference>
<reference evidence="7" key="1">
    <citation type="journal article" date="2021" name="PeerJ">
        <title>Extensive microbial diversity within the chicken gut microbiome revealed by metagenomics and culture.</title>
        <authorList>
            <person name="Gilroy R."/>
            <person name="Ravi A."/>
            <person name="Getino M."/>
            <person name="Pursley I."/>
            <person name="Horton D.L."/>
            <person name="Alikhan N.F."/>
            <person name="Baker D."/>
            <person name="Gharbi K."/>
            <person name="Hall N."/>
            <person name="Watson M."/>
            <person name="Adriaenssens E.M."/>
            <person name="Foster-Nyarko E."/>
            <person name="Jarju S."/>
            <person name="Secka A."/>
            <person name="Antonio M."/>
            <person name="Oren A."/>
            <person name="Chaudhuri R.R."/>
            <person name="La Ragione R."/>
            <person name="Hildebrand F."/>
            <person name="Pallen M.J."/>
        </authorList>
    </citation>
    <scope>NUCLEOTIDE SEQUENCE</scope>
    <source>
        <strain evidence="7">ChiGjej2B2-19336</strain>
    </source>
</reference>
<evidence type="ECO:0000313" key="8">
    <source>
        <dbReference type="Proteomes" id="UP000698963"/>
    </source>
</evidence>
<dbReference type="PROSITE" id="PS00688">
    <property type="entry name" value="SIGMA54_INTERACT_3"/>
    <property type="match status" value="1"/>
</dbReference>
<dbReference type="InterPro" id="IPR027417">
    <property type="entry name" value="P-loop_NTPase"/>
</dbReference>
<dbReference type="GO" id="GO:0043565">
    <property type="term" value="F:sequence-specific DNA binding"/>
    <property type="evidence" value="ECO:0007669"/>
    <property type="project" value="InterPro"/>
</dbReference>
<evidence type="ECO:0000256" key="2">
    <source>
        <dbReference type="ARBA" id="ARBA00022840"/>
    </source>
</evidence>
<dbReference type="InterPro" id="IPR025943">
    <property type="entry name" value="Sigma_54_int_dom_ATP-bd_2"/>
</dbReference>
<dbReference type="PANTHER" id="PTHR32071">
    <property type="entry name" value="TRANSCRIPTIONAL REGULATORY PROTEIN"/>
    <property type="match status" value="1"/>
</dbReference>
<dbReference type="SUPFAM" id="SSF52540">
    <property type="entry name" value="P-loop containing nucleoside triphosphate hydrolases"/>
    <property type="match status" value="1"/>
</dbReference>
<dbReference type="Gene3D" id="1.10.10.60">
    <property type="entry name" value="Homeodomain-like"/>
    <property type="match status" value="1"/>
</dbReference>
<dbReference type="PROSITE" id="PS50045">
    <property type="entry name" value="SIGMA54_INTERACT_4"/>
    <property type="match status" value="1"/>
</dbReference>
<evidence type="ECO:0000313" key="7">
    <source>
        <dbReference type="EMBL" id="HJD97880.1"/>
    </source>
</evidence>
<gene>
    <name evidence="7" type="ORF">K8W16_09585</name>
</gene>
<dbReference type="PROSITE" id="PS00676">
    <property type="entry name" value="SIGMA54_INTERACT_2"/>
    <property type="match status" value="1"/>
</dbReference>
<dbReference type="RefSeq" id="WP_304122980.1">
    <property type="nucleotide sequence ID" value="NZ_DYZA01000192.1"/>
</dbReference>
<dbReference type="FunFam" id="3.40.50.300:FF:000006">
    <property type="entry name" value="DNA-binding transcriptional regulator NtrC"/>
    <property type="match status" value="1"/>
</dbReference>
<dbReference type="InterPro" id="IPR003593">
    <property type="entry name" value="AAA+_ATPase"/>
</dbReference>
<dbReference type="Pfam" id="PF00158">
    <property type="entry name" value="Sigma54_activat"/>
    <property type="match status" value="1"/>
</dbReference>
<dbReference type="AlphaFoldDB" id="A0A921DRP1"/>
<dbReference type="InterPro" id="IPR002197">
    <property type="entry name" value="HTH_Fis"/>
</dbReference>
<keyword evidence="4" id="KW-0238">DNA-binding</keyword>
<keyword evidence="5" id="KW-0804">Transcription</keyword>
<evidence type="ECO:0000256" key="3">
    <source>
        <dbReference type="ARBA" id="ARBA00023015"/>
    </source>
</evidence>
<evidence type="ECO:0000256" key="1">
    <source>
        <dbReference type="ARBA" id="ARBA00022741"/>
    </source>
</evidence>
<accession>A0A921DRP1</accession>
<name>A0A921DRP1_9BACT</name>
<dbReference type="SUPFAM" id="SSF46689">
    <property type="entry name" value="Homeodomain-like"/>
    <property type="match status" value="1"/>
</dbReference>
<dbReference type="CDD" id="cd00009">
    <property type="entry name" value="AAA"/>
    <property type="match status" value="1"/>
</dbReference>
<dbReference type="GO" id="GO:0006355">
    <property type="term" value="P:regulation of DNA-templated transcription"/>
    <property type="evidence" value="ECO:0007669"/>
    <property type="project" value="InterPro"/>
</dbReference>
<organism evidence="7 8">
    <name type="scientific">Mailhella massiliensis</name>
    <dbReference type="NCBI Taxonomy" id="1903261"/>
    <lineage>
        <taxon>Bacteria</taxon>
        <taxon>Pseudomonadati</taxon>
        <taxon>Thermodesulfobacteriota</taxon>
        <taxon>Desulfovibrionia</taxon>
        <taxon>Desulfovibrionales</taxon>
        <taxon>Desulfovibrionaceae</taxon>
        <taxon>Mailhella</taxon>
    </lineage>
</organism>
<protein>
    <submittedName>
        <fullName evidence="7">Sigma 54-interacting transcriptional regulator</fullName>
    </submittedName>
</protein>
<dbReference type="InterPro" id="IPR025944">
    <property type="entry name" value="Sigma_54_int_dom_CS"/>
</dbReference>
<evidence type="ECO:0000256" key="4">
    <source>
        <dbReference type="ARBA" id="ARBA00023125"/>
    </source>
</evidence>
<comment type="caution">
    <text evidence="7">The sequence shown here is derived from an EMBL/GenBank/DDBJ whole genome shotgun (WGS) entry which is preliminary data.</text>
</comment>
<dbReference type="Proteomes" id="UP000698963">
    <property type="component" value="Unassembled WGS sequence"/>
</dbReference>
<evidence type="ECO:0000259" key="6">
    <source>
        <dbReference type="PROSITE" id="PS50045"/>
    </source>
</evidence>
<dbReference type="InterPro" id="IPR009057">
    <property type="entry name" value="Homeodomain-like_sf"/>
</dbReference>
<dbReference type="Gene3D" id="1.10.8.60">
    <property type="match status" value="1"/>
</dbReference>
<reference evidence="7" key="2">
    <citation type="submission" date="2021-09" db="EMBL/GenBank/DDBJ databases">
        <authorList>
            <person name="Gilroy R."/>
        </authorList>
    </citation>
    <scope>NUCLEOTIDE SEQUENCE</scope>
    <source>
        <strain evidence="7">ChiGjej2B2-19336</strain>
    </source>
</reference>
<dbReference type="Gene3D" id="3.30.450.20">
    <property type="entry name" value="PAS domain"/>
    <property type="match status" value="1"/>
</dbReference>